<keyword evidence="1" id="KW-0175">Coiled coil</keyword>
<dbReference type="Proteomes" id="UP000280475">
    <property type="component" value="Chromosome"/>
</dbReference>
<reference evidence="4 5" key="1">
    <citation type="journal article" date="2012" name="Int. J. Syst. Evol. Microbiol.">
        <title>Characterization of Tetragenococcus strains from sugar thick juice reveals a novel species, Tetragenococcus osmophilus sp. nov., and divides Tetragenococcus halophilus into two subspecies, T. halophilus subsp. halophilus subsp. nov. and T. halophilus subsp. flandriensis subsp. nov.</title>
        <authorList>
            <person name="Juste A."/>
            <person name="Van Trappen S."/>
            <person name="Verreth C."/>
            <person name="Cleenwerck I."/>
            <person name="De Vos P."/>
            <person name="Lievens B."/>
            <person name="Willems K.A."/>
        </authorList>
    </citation>
    <scope>NUCLEOTIDE SEQUENCE [LARGE SCALE GENOMIC DNA]</scope>
    <source>
        <strain evidence="4 5">LMG 26042</strain>
    </source>
</reference>
<keyword evidence="3" id="KW-0812">Transmembrane</keyword>
<feature type="region of interest" description="Disordered" evidence="2">
    <location>
        <begin position="229"/>
        <end position="262"/>
    </location>
</feature>
<gene>
    <name evidence="4" type="ORF">C7H83_03580</name>
</gene>
<name>A0A3G5FH39_TETHA</name>
<feature type="transmembrane region" description="Helical" evidence="3">
    <location>
        <begin position="9"/>
        <end position="28"/>
    </location>
</feature>
<evidence type="ECO:0000256" key="3">
    <source>
        <dbReference type="SAM" id="Phobius"/>
    </source>
</evidence>
<dbReference type="AlphaFoldDB" id="A0A3G5FH39"/>
<keyword evidence="3" id="KW-1133">Transmembrane helix</keyword>
<dbReference type="RefSeq" id="WP_103892932.1">
    <property type="nucleotide sequence ID" value="NZ_CP027768.1"/>
</dbReference>
<feature type="coiled-coil region" evidence="1">
    <location>
        <begin position="180"/>
        <end position="217"/>
    </location>
</feature>
<accession>A0A3G5FH39</accession>
<evidence type="ECO:0008006" key="6">
    <source>
        <dbReference type="Google" id="ProtNLM"/>
    </source>
</evidence>
<sequence length="262" mass="30012">MEKPLFKHAGVYVTAILALGICVGGYYVTNQRQYQERVAYASEAGSQAKNEIQEFAQQTEELYQEDEPELLDEKASVSEVSSLQSEVNRIQVSAEDFQIEEDSMPEDLEEVAAEKEDLSNRLTEANDKLHMQEQIDAFFDEKTPNWQELTEDVVIKEDLQQETIDEVSENFSFFSEDQWLELAKSYAQSANEQLQNIEEIQKKLNDAKEQEITYEQYANLAAQIEEVRNPEQQEEFEQAADELGQRFGVSTEAAAAESTETY</sequence>
<evidence type="ECO:0000256" key="2">
    <source>
        <dbReference type="SAM" id="MobiDB-lite"/>
    </source>
</evidence>
<evidence type="ECO:0000313" key="4">
    <source>
        <dbReference type="EMBL" id="AYW49629.1"/>
    </source>
</evidence>
<dbReference type="EMBL" id="CP027768">
    <property type="protein sequence ID" value="AYW49629.1"/>
    <property type="molecule type" value="Genomic_DNA"/>
</dbReference>
<keyword evidence="3" id="KW-0472">Membrane</keyword>
<evidence type="ECO:0000313" key="5">
    <source>
        <dbReference type="Proteomes" id="UP000280475"/>
    </source>
</evidence>
<feature type="compositionally biased region" description="Low complexity" evidence="2">
    <location>
        <begin position="250"/>
        <end position="262"/>
    </location>
</feature>
<feature type="coiled-coil region" evidence="1">
    <location>
        <begin position="108"/>
        <end position="135"/>
    </location>
</feature>
<organism evidence="4 5">
    <name type="scientific">Tetragenococcus halophilus</name>
    <name type="common">Pediococcus halophilus</name>
    <dbReference type="NCBI Taxonomy" id="51669"/>
    <lineage>
        <taxon>Bacteria</taxon>
        <taxon>Bacillati</taxon>
        <taxon>Bacillota</taxon>
        <taxon>Bacilli</taxon>
        <taxon>Lactobacillales</taxon>
        <taxon>Enterococcaceae</taxon>
        <taxon>Tetragenococcus</taxon>
    </lineage>
</organism>
<protein>
    <recommendedName>
        <fullName evidence="6">MapZ extracellular domain-containing protein</fullName>
    </recommendedName>
</protein>
<evidence type="ECO:0000256" key="1">
    <source>
        <dbReference type="SAM" id="Coils"/>
    </source>
</evidence>
<proteinExistence type="predicted"/>